<reference evidence="3" key="1">
    <citation type="submission" date="2025-08" db="UniProtKB">
        <authorList>
            <consortium name="RefSeq"/>
        </authorList>
    </citation>
    <scope>IDENTIFICATION</scope>
    <source>
        <strain evidence="3">15112-1751.03</strain>
        <tissue evidence="3">Whole Adult</tissue>
    </source>
</reference>
<dbReference type="GeneID" id="117565053"/>
<feature type="signal peptide" evidence="1">
    <location>
        <begin position="1"/>
        <end position="26"/>
    </location>
</feature>
<dbReference type="OrthoDB" id="7882950at2759"/>
<sequence length="231" mass="27877">MPQQKGFNYLRTSVILIFIMLDKSEGSPIRIIPKTEVVPRHKWFLNQQNLRNNYLTTMERKLKNDERFKLKSTLQPSVFEKKDLRKFDNDHLTPGITPPSDGLIRRLGFQLPAKDTNYYPNTGKLSTVCFGKSTIYNQPRVLRWLKTQVISNFRSYYIEQQGRKYFWELRKILYIQGRSEECHTRKMNSSRKYLECALKRHQRMEYMIPQYPLHQIYFHKYTTILLDNIYH</sequence>
<protein>
    <submittedName>
        <fullName evidence="3">Uncharacterized protein LOC117565053</fullName>
    </submittedName>
</protein>
<organism evidence="2 3">
    <name type="scientific">Drosophila albomicans</name>
    <name type="common">Fruit fly</name>
    <dbReference type="NCBI Taxonomy" id="7291"/>
    <lineage>
        <taxon>Eukaryota</taxon>
        <taxon>Metazoa</taxon>
        <taxon>Ecdysozoa</taxon>
        <taxon>Arthropoda</taxon>
        <taxon>Hexapoda</taxon>
        <taxon>Insecta</taxon>
        <taxon>Pterygota</taxon>
        <taxon>Neoptera</taxon>
        <taxon>Endopterygota</taxon>
        <taxon>Diptera</taxon>
        <taxon>Brachycera</taxon>
        <taxon>Muscomorpha</taxon>
        <taxon>Ephydroidea</taxon>
        <taxon>Drosophilidae</taxon>
        <taxon>Drosophila</taxon>
    </lineage>
</organism>
<keyword evidence="2" id="KW-1185">Reference proteome</keyword>
<dbReference type="AlphaFoldDB" id="A0A6P8XND4"/>
<keyword evidence="1" id="KW-0732">Signal</keyword>
<dbReference type="Proteomes" id="UP000515160">
    <property type="component" value="Chromosome 2L"/>
</dbReference>
<evidence type="ECO:0000313" key="2">
    <source>
        <dbReference type="Proteomes" id="UP000515160"/>
    </source>
</evidence>
<gene>
    <name evidence="3" type="primary">LOC117565053</name>
</gene>
<proteinExistence type="predicted"/>
<name>A0A6P8XND4_DROAB</name>
<dbReference type="RefSeq" id="XP_034099887.1">
    <property type="nucleotide sequence ID" value="XM_034243996.2"/>
</dbReference>
<evidence type="ECO:0000313" key="3">
    <source>
        <dbReference type="RefSeq" id="XP_034099887.1"/>
    </source>
</evidence>
<accession>A0A6P8XND4</accession>
<feature type="chain" id="PRO_5027610225" evidence="1">
    <location>
        <begin position="27"/>
        <end position="231"/>
    </location>
</feature>
<evidence type="ECO:0000256" key="1">
    <source>
        <dbReference type="SAM" id="SignalP"/>
    </source>
</evidence>